<dbReference type="GO" id="GO:0005765">
    <property type="term" value="C:lysosomal membrane"/>
    <property type="evidence" value="ECO:0007669"/>
    <property type="project" value="TreeGrafter"/>
</dbReference>
<keyword evidence="10" id="KW-1133">Transmembrane helix</keyword>
<evidence type="ECO:0000256" key="4">
    <source>
        <dbReference type="ARBA" id="ARBA00022967"/>
    </source>
</evidence>
<evidence type="ECO:0000256" key="5">
    <source>
        <dbReference type="ARBA" id="ARBA00023002"/>
    </source>
</evidence>
<keyword evidence="12" id="KW-1185">Reference proteome</keyword>
<evidence type="ECO:0000256" key="6">
    <source>
        <dbReference type="ARBA" id="ARBA00023180"/>
    </source>
</evidence>
<comment type="cofactor">
    <cofactor evidence="1">
        <name>heme b</name>
        <dbReference type="ChEBI" id="CHEBI:60344"/>
    </cofactor>
</comment>
<feature type="transmembrane region" description="Helical" evidence="10">
    <location>
        <begin position="54"/>
        <end position="75"/>
    </location>
</feature>
<dbReference type="PANTHER" id="PTHR10106:SF38">
    <property type="entry name" value="LYSOSOMAL MEMBRANE ASCORBATE-DEPENDENT FERRIREDUCTASE CYB561A3"/>
    <property type="match status" value="1"/>
</dbReference>
<dbReference type="GO" id="GO:0012505">
    <property type="term" value="C:endomembrane system"/>
    <property type="evidence" value="ECO:0007669"/>
    <property type="project" value="UniProtKB-SubCell"/>
</dbReference>
<feature type="transmembrane region" description="Helical" evidence="10">
    <location>
        <begin position="91"/>
        <end position="108"/>
    </location>
</feature>
<keyword evidence="4" id="KW-1278">Translocase</keyword>
<reference evidence="11 12" key="1">
    <citation type="submission" date="2019-04" db="EMBL/GenBank/DDBJ databases">
        <title>The sequence and de novo assembly of Takifugu bimaculatus genome using PacBio and Hi-C technologies.</title>
        <authorList>
            <person name="Xu P."/>
            <person name="Liu B."/>
            <person name="Zhou Z."/>
        </authorList>
    </citation>
    <scope>NUCLEOTIDE SEQUENCE [LARGE SCALE GENOMIC DNA]</scope>
    <source>
        <strain evidence="11">TB-2018</strain>
        <tissue evidence="11">Muscle</tissue>
    </source>
</reference>
<comment type="catalytic activity">
    <reaction evidence="8">
        <text>Fe(3+)(out) + L-ascorbate(in) = monodehydro-L-ascorbate radical(in) + Fe(2+)(out) + H(+)</text>
        <dbReference type="Rhea" id="RHEA:30403"/>
        <dbReference type="ChEBI" id="CHEBI:15378"/>
        <dbReference type="ChEBI" id="CHEBI:29033"/>
        <dbReference type="ChEBI" id="CHEBI:29034"/>
        <dbReference type="ChEBI" id="CHEBI:38290"/>
        <dbReference type="ChEBI" id="CHEBI:59513"/>
        <dbReference type="EC" id="7.2.1.3"/>
    </reaction>
    <physiologicalReaction direction="left-to-right" evidence="8">
        <dbReference type="Rhea" id="RHEA:30404"/>
    </physiologicalReaction>
</comment>
<evidence type="ECO:0000256" key="7">
    <source>
        <dbReference type="ARBA" id="ARBA00024225"/>
    </source>
</evidence>
<comment type="subcellular location">
    <subcellularLocation>
        <location evidence="2">Endomembrane system</location>
        <topology evidence="2">Multi-pass membrane protein</topology>
    </subcellularLocation>
</comment>
<name>A0A4Z2BDB1_9TELE</name>
<keyword evidence="10" id="KW-0812">Transmembrane</keyword>
<evidence type="ECO:0000256" key="1">
    <source>
        <dbReference type="ARBA" id="ARBA00001970"/>
    </source>
</evidence>
<evidence type="ECO:0000313" key="12">
    <source>
        <dbReference type="Proteomes" id="UP000516260"/>
    </source>
</evidence>
<dbReference type="InterPro" id="IPR043205">
    <property type="entry name" value="CYB561/CYBRD1-like"/>
</dbReference>
<keyword evidence="10" id="KW-0472">Membrane</keyword>
<evidence type="ECO:0000256" key="3">
    <source>
        <dbReference type="ARBA" id="ARBA00011738"/>
    </source>
</evidence>
<evidence type="ECO:0000256" key="2">
    <source>
        <dbReference type="ARBA" id="ARBA00004127"/>
    </source>
</evidence>
<accession>A0A4Z2BDB1</accession>
<organism evidence="11 12">
    <name type="scientific">Takifugu bimaculatus</name>
    <dbReference type="NCBI Taxonomy" id="433685"/>
    <lineage>
        <taxon>Eukaryota</taxon>
        <taxon>Metazoa</taxon>
        <taxon>Chordata</taxon>
        <taxon>Craniata</taxon>
        <taxon>Vertebrata</taxon>
        <taxon>Euteleostomi</taxon>
        <taxon>Actinopterygii</taxon>
        <taxon>Neopterygii</taxon>
        <taxon>Teleostei</taxon>
        <taxon>Neoteleostei</taxon>
        <taxon>Acanthomorphata</taxon>
        <taxon>Eupercaria</taxon>
        <taxon>Tetraodontiformes</taxon>
        <taxon>Tetradontoidea</taxon>
        <taxon>Tetraodontidae</taxon>
        <taxon>Takifugu</taxon>
    </lineage>
</organism>
<dbReference type="Proteomes" id="UP000516260">
    <property type="component" value="Chromosome 4"/>
</dbReference>
<gene>
    <name evidence="11" type="ORF">fugu_004346</name>
</gene>
<feature type="region of interest" description="Disordered" evidence="9">
    <location>
        <begin position="20"/>
        <end position="41"/>
    </location>
</feature>
<sequence length="172" mass="19259">MQQVGSSTTDNFLLHHLNSSECGSETSAEPRKSKARAQKESADLSRMRPNVSFYVFYLLLLGLGVACMTCVCYWITQWRGGFAWDGTHQQFNWHPALMVTGLVVFYGYEKEALTALQAYSSLPPEAVFANSLGVLIVAFGLVVLLILSIHRWQRPESMPAEVVYSPLHQDDN</sequence>
<dbReference type="EMBL" id="SWLE01000017">
    <property type="protein sequence ID" value="TNM90112.1"/>
    <property type="molecule type" value="Genomic_DNA"/>
</dbReference>
<keyword evidence="6" id="KW-0325">Glycoprotein</keyword>
<feature type="transmembrane region" description="Helical" evidence="10">
    <location>
        <begin position="128"/>
        <end position="149"/>
    </location>
</feature>
<dbReference type="GO" id="GO:0140571">
    <property type="term" value="F:transmembrane ascorbate ferrireductase activity"/>
    <property type="evidence" value="ECO:0007669"/>
    <property type="project" value="UniProtKB-EC"/>
</dbReference>
<comment type="subunit">
    <text evidence="3">Homodimer.</text>
</comment>
<dbReference type="Gene3D" id="1.20.120.1770">
    <property type="match status" value="1"/>
</dbReference>
<evidence type="ECO:0000256" key="8">
    <source>
        <dbReference type="ARBA" id="ARBA00048457"/>
    </source>
</evidence>
<comment type="caution">
    <text evidence="11">The sequence shown here is derived from an EMBL/GenBank/DDBJ whole genome shotgun (WGS) entry which is preliminary data.</text>
</comment>
<evidence type="ECO:0000256" key="9">
    <source>
        <dbReference type="SAM" id="MobiDB-lite"/>
    </source>
</evidence>
<evidence type="ECO:0000256" key="10">
    <source>
        <dbReference type="SAM" id="Phobius"/>
    </source>
</evidence>
<protein>
    <recommendedName>
        <fullName evidence="7">ascorbate ferrireductase (transmembrane)</fullName>
        <ecNumber evidence="7">7.2.1.3</ecNumber>
    </recommendedName>
</protein>
<proteinExistence type="predicted"/>
<dbReference type="AlphaFoldDB" id="A0A4Z2BDB1"/>
<feature type="compositionally biased region" description="Basic and acidic residues" evidence="9">
    <location>
        <begin position="28"/>
        <end position="41"/>
    </location>
</feature>
<dbReference type="EC" id="7.2.1.3" evidence="7"/>
<keyword evidence="5" id="KW-0560">Oxidoreductase</keyword>
<dbReference type="PANTHER" id="PTHR10106">
    <property type="entry name" value="CYTOCHROME B561-RELATED"/>
    <property type="match status" value="1"/>
</dbReference>
<evidence type="ECO:0000313" key="11">
    <source>
        <dbReference type="EMBL" id="TNM90112.1"/>
    </source>
</evidence>